<comment type="caution">
    <text evidence="1">The sequence shown here is derived from an EMBL/GenBank/DDBJ whole genome shotgun (WGS) entry which is preliminary data.</text>
</comment>
<dbReference type="Pfam" id="PF23855">
    <property type="entry name" value="DUF7218"/>
    <property type="match status" value="1"/>
</dbReference>
<gene>
    <name evidence="1" type="ORF">CCUG60884_00885</name>
</gene>
<evidence type="ECO:0000313" key="2">
    <source>
        <dbReference type="Proteomes" id="UP000294604"/>
    </source>
</evidence>
<protein>
    <recommendedName>
        <fullName evidence="3">Rho termination factor N-terminal domain-containing protein</fullName>
    </recommendedName>
</protein>
<accession>A0A4R8SZF9</accession>
<sequence>MFEASRPWESPVGHGSTTEVIVVPNSSIKNEKMYKDLRKQGDSQEKAARISNAVAAHGRSAVGRKGGKSGSYDDWTVAELRKRAKELGISGYSRLAKSGLIDMLRNH</sequence>
<dbReference type="InterPro" id="IPR055642">
    <property type="entry name" value="DUF7218"/>
</dbReference>
<reference evidence="1 2" key="1">
    <citation type="journal article" date="2019" name="Sci. Rep.">
        <title>Extended insight into the Mycobacterium chelonae-abscessus complex through whole genome sequencing of Mycobacterium salmoniphilum outbreak and Mycobacterium salmoniphilum-like strains.</title>
        <authorList>
            <person name="Behra P.R.K."/>
            <person name="Das S."/>
            <person name="Pettersson B.M.F."/>
            <person name="Shirreff L."/>
            <person name="DuCote T."/>
            <person name="Jacobsson K.G."/>
            <person name="Ennis D.G."/>
            <person name="Kirsebom L.A."/>
        </authorList>
    </citation>
    <scope>NUCLEOTIDE SEQUENCE [LARGE SCALE GENOMIC DNA]</scope>
    <source>
        <strain evidence="1 2">CCUG 60884</strain>
    </source>
</reference>
<evidence type="ECO:0008006" key="3">
    <source>
        <dbReference type="Google" id="ProtNLM"/>
    </source>
</evidence>
<dbReference type="EMBL" id="PECL01000006">
    <property type="protein sequence ID" value="TEA08401.1"/>
    <property type="molecule type" value="Genomic_DNA"/>
</dbReference>
<name>A0A4R8SZF9_9MYCO</name>
<dbReference type="AlphaFoldDB" id="A0A4R8SZF9"/>
<dbReference type="Proteomes" id="UP000294604">
    <property type="component" value="Unassembled WGS sequence"/>
</dbReference>
<evidence type="ECO:0000313" key="1">
    <source>
        <dbReference type="EMBL" id="TEA08401.1"/>
    </source>
</evidence>
<proteinExistence type="predicted"/>
<organism evidence="1 2">
    <name type="scientific">Mycobacteroides salmoniphilum</name>
    <dbReference type="NCBI Taxonomy" id="404941"/>
    <lineage>
        <taxon>Bacteria</taxon>
        <taxon>Bacillati</taxon>
        <taxon>Actinomycetota</taxon>
        <taxon>Actinomycetes</taxon>
        <taxon>Mycobacteriales</taxon>
        <taxon>Mycobacteriaceae</taxon>
        <taxon>Mycobacteroides</taxon>
    </lineage>
</organism>